<organism evidence="10 11">
    <name type="scientific">Actinidia rufa</name>
    <dbReference type="NCBI Taxonomy" id="165716"/>
    <lineage>
        <taxon>Eukaryota</taxon>
        <taxon>Viridiplantae</taxon>
        <taxon>Streptophyta</taxon>
        <taxon>Embryophyta</taxon>
        <taxon>Tracheophyta</taxon>
        <taxon>Spermatophyta</taxon>
        <taxon>Magnoliopsida</taxon>
        <taxon>eudicotyledons</taxon>
        <taxon>Gunneridae</taxon>
        <taxon>Pentapetalae</taxon>
        <taxon>asterids</taxon>
        <taxon>Ericales</taxon>
        <taxon>Actinidiaceae</taxon>
        <taxon>Actinidia</taxon>
    </lineage>
</organism>
<keyword evidence="11" id="KW-1185">Reference proteome</keyword>
<dbReference type="GO" id="GO:0003676">
    <property type="term" value="F:nucleic acid binding"/>
    <property type="evidence" value="ECO:0007669"/>
    <property type="project" value="InterPro"/>
</dbReference>
<evidence type="ECO:0000256" key="3">
    <source>
        <dbReference type="ARBA" id="ARBA00022722"/>
    </source>
</evidence>
<feature type="compositionally biased region" description="Basic and acidic residues" evidence="7">
    <location>
        <begin position="42"/>
        <end position="68"/>
    </location>
</feature>
<keyword evidence="3" id="KW-0540">Nuclease</keyword>
<dbReference type="OrthoDB" id="1112650at2759"/>
<evidence type="ECO:0008006" key="12">
    <source>
        <dbReference type="Google" id="ProtNLM"/>
    </source>
</evidence>
<evidence type="ECO:0000256" key="2">
    <source>
        <dbReference type="ARBA" id="ARBA00022695"/>
    </source>
</evidence>
<protein>
    <recommendedName>
        <fullName evidence="12">Reverse transcriptase RNase H-like domain-containing protein</fullName>
    </recommendedName>
</protein>
<feature type="domain" description="RNase H type-1" evidence="8">
    <location>
        <begin position="391"/>
        <end position="464"/>
    </location>
</feature>
<keyword evidence="4" id="KW-0255">Endonuclease</keyword>
<feature type="domain" description="Reverse transcriptase RNase H-like" evidence="9">
    <location>
        <begin position="249"/>
        <end position="336"/>
    </location>
</feature>
<dbReference type="Pfam" id="PF17917">
    <property type="entry name" value="RT_RNaseH"/>
    <property type="match status" value="1"/>
</dbReference>
<evidence type="ECO:0000313" key="10">
    <source>
        <dbReference type="EMBL" id="GFZ00573.1"/>
    </source>
</evidence>
<reference evidence="10 11" key="1">
    <citation type="submission" date="2019-07" db="EMBL/GenBank/DDBJ databases">
        <title>De Novo Assembly of kiwifruit Actinidia rufa.</title>
        <authorList>
            <person name="Sugita-Konishi S."/>
            <person name="Sato K."/>
            <person name="Mori E."/>
            <person name="Abe Y."/>
            <person name="Kisaki G."/>
            <person name="Hamano K."/>
            <person name="Suezawa K."/>
            <person name="Otani M."/>
            <person name="Fukuda T."/>
            <person name="Manabe T."/>
            <person name="Gomi K."/>
            <person name="Tabuchi M."/>
            <person name="Akimitsu K."/>
            <person name="Kataoka I."/>
        </authorList>
    </citation>
    <scope>NUCLEOTIDE SEQUENCE [LARGE SCALE GENOMIC DNA]</scope>
    <source>
        <strain evidence="11">cv. Fuchu</strain>
    </source>
</reference>
<evidence type="ECO:0000259" key="9">
    <source>
        <dbReference type="Pfam" id="PF17917"/>
    </source>
</evidence>
<accession>A0A7J0FPC4</accession>
<dbReference type="GO" id="GO:0003964">
    <property type="term" value="F:RNA-directed DNA polymerase activity"/>
    <property type="evidence" value="ECO:0007669"/>
    <property type="project" value="UniProtKB-KW"/>
</dbReference>
<dbReference type="PANTHER" id="PTHR48475">
    <property type="entry name" value="RIBONUCLEASE H"/>
    <property type="match status" value="1"/>
</dbReference>
<dbReference type="SUPFAM" id="SSF56672">
    <property type="entry name" value="DNA/RNA polymerases"/>
    <property type="match status" value="1"/>
</dbReference>
<feature type="region of interest" description="Disordered" evidence="7">
    <location>
        <begin position="42"/>
        <end position="70"/>
    </location>
</feature>
<dbReference type="Proteomes" id="UP000585474">
    <property type="component" value="Unassembled WGS sequence"/>
</dbReference>
<evidence type="ECO:0000259" key="8">
    <source>
        <dbReference type="Pfam" id="PF13456"/>
    </source>
</evidence>
<dbReference type="GO" id="GO:0004523">
    <property type="term" value="F:RNA-DNA hybrid ribonuclease activity"/>
    <property type="evidence" value="ECO:0007669"/>
    <property type="project" value="InterPro"/>
</dbReference>
<dbReference type="Pfam" id="PF13456">
    <property type="entry name" value="RVT_3"/>
    <property type="match status" value="1"/>
</dbReference>
<evidence type="ECO:0000256" key="7">
    <source>
        <dbReference type="SAM" id="MobiDB-lite"/>
    </source>
</evidence>
<keyword evidence="2" id="KW-0548">Nucleotidyltransferase</keyword>
<gene>
    <name evidence="10" type="ORF">Acr_14g0002080</name>
</gene>
<proteinExistence type="predicted"/>
<dbReference type="InterPro" id="IPR041373">
    <property type="entry name" value="RT_RNaseH"/>
</dbReference>
<dbReference type="InterPro" id="IPR012337">
    <property type="entry name" value="RNaseH-like_sf"/>
</dbReference>
<sequence>MQLALEVFLSCEKGHKIENCRALKFFLDQLVRDRHLKEFLEEDKTQEEKAELKPNPRFDRGENEQDKAMDEDEDLPLGTIHMITMDEDEDLPLGTIHMIGGPNHLDIENRIREIQMIRQMHKVLSVQSPTKKPKQVSYEPRSIKFTKAYLERVQHPHFDPLVIQLRLNNYDVRRILVDMGSSVELMTEFVVVDIPSSYNAIVGIDWLHKMKGVALRVGGKPRTNLSNQQLGQSKECERGRVALRLPCVSEHAGSSVLLRKVGEEQYLIYFVSKTFTDCEIRYLPLEKFVLALVVTSRKLMHYFQVHPIAVYTEFLLKNILSKADLSDRLSKWAVELGQSDIKFLPRAAIKGQVLTDFVTEFSPRAVSPEQGSLASAHRKEKSLGMKHCLRLNILATNNETEYEAFIAGLWPASKLKVPKLHRFNDSKLIVNQVTGKFDARGTKLAKYLAVAKSLLTEFRAKSIEQVGKGLEFTRRRTGGLGVSFLRRDRMNHRS</sequence>
<keyword evidence="1" id="KW-0808">Transferase</keyword>
<dbReference type="AlphaFoldDB" id="A0A7J0FPC4"/>
<name>A0A7J0FPC4_9ERIC</name>
<evidence type="ECO:0000256" key="1">
    <source>
        <dbReference type="ARBA" id="ARBA00022679"/>
    </source>
</evidence>
<evidence type="ECO:0000313" key="11">
    <source>
        <dbReference type="Proteomes" id="UP000585474"/>
    </source>
</evidence>
<dbReference type="SUPFAM" id="SSF53098">
    <property type="entry name" value="Ribonuclease H-like"/>
    <property type="match status" value="1"/>
</dbReference>
<evidence type="ECO:0000256" key="4">
    <source>
        <dbReference type="ARBA" id="ARBA00022759"/>
    </source>
</evidence>
<dbReference type="InterPro" id="IPR036397">
    <property type="entry name" value="RNaseH_sf"/>
</dbReference>
<comment type="caution">
    <text evidence="10">The sequence shown here is derived from an EMBL/GenBank/DDBJ whole genome shotgun (WGS) entry which is preliminary data.</text>
</comment>
<dbReference type="InterPro" id="IPR043502">
    <property type="entry name" value="DNA/RNA_pol_sf"/>
</dbReference>
<dbReference type="PANTHER" id="PTHR48475:SF2">
    <property type="entry name" value="RIBONUCLEASE H"/>
    <property type="match status" value="1"/>
</dbReference>
<dbReference type="InterPro" id="IPR002156">
    <property type="entry name" value="RNaseH_domain"/>
</dbReference>
<evidence type="ECO:0000256" key="6">
    <source>
        <dbReference type="ARBA" id="ARBA00022918"/>
    </source>
</evidence>
<keyword evidence="5" id="KW-0378">Hydrolase</keyword>
<dbReference type="EMBL" id="BJWL01000014">
    <property type="protein sequence ID" value="GFZ00573.1"/>
    <property type="molecule type" value="Genomic_DNA"/>
</dbReference>
<keyword evidence="6" id="KW-0695">RNA-directed DNA polymerase</keyword>
<dbReference type="Gene3D" id="3.30.420.10">
    <property type="entry name" value="Ribonuclease H-like superfamily/Ribonuclease H"/>
    <property type="match status" value="1"/>
</dbReference>
<evidence type="ECO:0000256" key="5">
    <source>
        <dbReference type="ARBA" id="ARBA00022801"/>
    </source>
</evidence>